<dbReference type="Gene3D" id="3.30.1490.480">
    <property type="entry name" value="Endolytic murein transglycosylase"/>
    <property type="match status" value="1"/>
</dbReference>
<feature type="site" description="Important for catalytic activity" evidence="7">
    <location>
        <position position="226"/>
    </location>
</feature>
<evidence type="ECO:0000256" key="3">
    <source>
        <dbReference type="ARBA" id="ARBA00022989"/>
    </source>
</evidence>
<sequence>MKIFKNLLCNKKRITILAILIASILIVISVFYFQRLYTTNTESSYIIIKSGSSSEDISKLLLDKAIIKSKEKFKIYAKLNGLTKNTKDINLIIKPNTSYKELILKLKNQQSDFYVVTIPEGFTLYQIAERLEKYTPLKKEKFLQVSTMDLSSNGIFSKGAAANYDLEGVMYPDTYYIQVGSTEKDVANLMFKRFRSIFSDEDIKRAKELNLSVNQVITVASLVEKEAANDSDRSKIAGVIYNRLKKGMPLQIDASVIYAITKGQYVINRLSYEDLKVKDAYNTYLYKGLPPGPIASPGRPSIEAALYPEKSDYLYYVANGKGHVFSKTYEEHLSNVKKYIK</sequence>
<dbReference type="PANTHER" id="PTHR30518">
    <property type="entry name" value="ENDOLYTIC MUREIN TRANSGLYCOSYLASE"/>
    <property type="match status" value="1"/>
</dbReference>
<dbReference type="GO" id="GO:0016829">
    <property type="term" value="F:lyase activity"/>
    <property type="evidence" value="ECO:0007669"/>
    <property type="project" value="UniProtKB-KW"/>
</dbReference>
<feature type="transmembrane region" description="Helical" evidence="7">
    <location>
        <begin position="14"/>
        <end position="33"/>
    </location>
</feature>
<evidence type="ECO:0000256" key="6">
    <source>
        <dbReference type="ARBA" id="ARBA00023316"/>
    </source>
</evidence>
<keyword evidence="5 7" id="KW-0456">Lyase</keyword>
<dbReference type="Gene3D" id="3.30.160.60">
    <property type="entry name" value="Classic Zinc Finger"/>
    <property type="match status" value="1"/>
</dbReference>
<proteinExistence type="inferred from homology"/>
<evidence type="ECO:0000256" key="4">
    <source>
        <dbReference type="ARBA" id="ARBA00023136"/>
    </source>
</evidence>
<keyword evidence="9" id="KW-1185">Reference proteome</keyword>
<evidence type="ECO:0000256" key="7">
    <source>
        <dbReference type="HAMAP-Rule" id="MF_02065"/>
    </source>
</evidence>
<evidence type="ECO:0000256" key="2">
    <source>
        <dbReference type="ARBA" id="ARBA00022692"/>
    </source>
</evidence>
<comment type="function">
    <text evidence="7">Functions as a peptidoglycan terminase that cleaves nascent peptidoglycan strands endolytically to terminate their elongation.</text>
</comment>
<keyword evidence="4 7" id="KW-0472">Membrane</keyword>
<evidence type="ECO:0000313" key="9">
    <source>
        <dbReference type="Proteomes" id="UP001208567"/>
    </source>
</evidence>
<keyword evidence="3 7" id="KW-1133">Transmembrane helix</keyword>
<dbReference type="EC" id="4.2.2.29" evidence="7"/>
<dbReference type="Pfam" id="PF02618">
    <property type="entry name" value="YceG"/>
    <property type="match status" value="1"/>
</dbReference>
<dbReference type="CDD" id="cd08010">
    <property type="entry name" value="MltG_like"/>
    <property type="match status" value="1"/>
</dbReference>
<dbReference type="EMBL" id="BRXR01000001">
    <property type="protein sequence ID" value="GLC32492.1"/>
    <property type="molecule type" value="Genomic_DNA"/>
</dbReference>
<dbReference type="RefSeq" id="WP_264851800.1">
    <property type="nucleotide sequence ID" value="NZ_BRXR01000001.1"/>
</dbReference>
<accession>A0ABQ5NBB8</accession>
<comment type="similarity">
    <text evidence="7">Belongs to the transglycosylase MltG family.</text>
</comment>
<name>A0ABQ5NBB8_9CLOT</name>
<comment type="caution">
    <text evidence="8">The sequence shown here is derived from an EMBL/GenBank/DDBJ whole genome shotgun (WGS) entry which is preliminary data.</text>
</comment>
<evidence type="ECO:0000256" key="5">
    <source>
        <dbReference type="ARBA" id="ARBA00023239"/>
    </source>
</evidence>
<keyword evidence="1 7" id="KW-1003">Cell membrane</keyword>
<dbReference type="InterPro" id="IPR003770">
    <property type="entry name" value="MLTG-like"/>
</dbReference>
<gene>
    <name evidence="7" type="primary">mltG</name>
    <name evidence="8" type="ORF">bsdE14_39020</name>
</gene>
<dbReference type="NCBIfam" id="TIGR00247">
    <property type="entry name" value="endolytic transglycosylase MltG"/>
    <property type="match status" value="1"/>
</dbReference>
<protein>
    <recommendedName>
        <fullName evidence="7">Endolytic murein transglycosylase</fullName>
        <ecNumber evidence="7">4.2.2.29</ecNumber>
    </recommendedName>
    <alternativeName>
        <fullName evidence="7">Peptidoglycan lytic transglycosylase</fullName>
    </alternativeName>
    <alternativeName>
        <fullName evidence="7">Peptidoglycan polymerization terminase</fullName>
    </alternativeName>
</protein>
<evidence type="ECO:0000256" key="1">
    <source>
        <dbReference type="ARBA" id="ARBA00022475"/>
    </source>
</evidence>
<keyword evidence="6 7" id="KW-0961">Cell wall biogenesis/degradation</keyword>
<dbReference type="HAMAP" id="MF_02065">
    <property type="entry name" value="MltG"/>
    <property type="match status" value="1"/>
</dbReference>
<dbReference type="Proteomes" id="UP001208567">
    <property type="component" value="Unassembled WGS sequence"/>
</dbReference>
<evidence type="ECO:0000313" key="8">
    <source>
        <dbReference type="EMBL" id="GLC32492.1"/>
    </source>
</evidence>
<dbReference type="PANTHER" id="PTHR30518:SF2">
    <property type="entry name" value="ENDOLYTIC MUREIN TRANSGLYCOSYLASE"/>
    <property type="match status" value="1"/>
</dbReference>
<comment type="catalytic activity">
    <reaction evidence="7">
        <text>a peptidoglycan chain = a peptidoglycan chain with N-acetyl-1,6-anhydromuramyl-[peptide] at the reducing end + a peptidoglycan chain with N-acetylglucosamine at the non-reducing end.</text>
        <dbReference type="EC" id="4.2.2.29"/>
    </reaction>
</comment>
<reference evidence="8 9" key="1">
    <citation type="journal article" date="2024" name="Int. J. Syst. Evol. Microbiol.">
        <title>Clostridium omnivorum sp. nov., isolated from anoxic soil under the treatment of reductive soil disinfestation.</title>
        <authorList>
            <person name="Ueki A."/>
            <person name="Tonouchi A."/>
            <person name="Kaku N."/>
            <person name="Honma S."/>
            <person name="Ueki K."/>
        </authorList>
    </citation>
    <scope>NUCLEOTIDE SEQUENCE [LARGE SCALE GENOMIC DNA]</scope>
    <source>
        <strain evidence="8 9">E14</strain>
    </source>
</reference>
<comment type="subcellular location">
    <subcellularLocation>
        <location evidence="7">Cell membrane</location>
        <topology evidence="7">Single-pass membrane protein</topology>
    </subcellularLocation>
</comment>
<keyword evidence="2 7" id="KW-0812">Transmembrane</keyword>
<organism evidence="8 9">
    <name type="scientific">Clostridium omnivorum</name>
    <dbReference type="NCBI Taxonomy" id="1604902"/>
    <lineage>
        <taxon>Bacteria</taxon>
        <taxon>Bacillati</taxon>
        <taxon>Bacillota</taxon>
        <taxon>Clostridia</taxon>
        <taxon>Eubacteriales</taxon>
        <taxon>Clostridiaceae</taxon>
        <taxon>Clostridium</taxon>
    </lineage>
</organism>